<dbReference type="FunFam" id="2.130.10.10:FF:001577">
    <property type="entry name" value="WGS project CABT00000000 data, contig 2.26"/>
    <property type="match status" value="1"/>
</dbReference>
<dbReference type="Proteomes" id="UP001172102">
    <property type="component" value="Unassembled WGS sequence"/>
</dbReference>
<dbReference type="Gene3D" id="2.130.10.10">
    <property type="entry name" value="YVTN repeat-like/Quinoprotein amine dehydrogenase"/>
    <property type="match status" value="2"/>
</dbReference>
<evidence type="ECO:0000313" key="9">
    <source>
        <dbReference type="Proteomes" id="UP001172102"/>
    </source>
</evidence>
<dbReference type="AlphaFoldDB" id="A0AA40AS04"/>
<gene>
    <name evidence="8" type="ORF">B0H67DRAFT_208620</name>
</gene>
<dbReference type="InterPro" id="IPR018983">
    <property type="entry name" value="U3_snoRNA-assocProt_15_C"/>
</dbReference>
<evidence type="ECO:0000256" key="1">
    <source>
        <dbReference type="ARBA" id="ARBA00004604"/>
    </source>
</evidence>
<feature type="domain" description="U3 small nucleolar RNA-associated protein 15 C-terminal" evidence="7">
    <location>
        <begin position="415"/>
        <end position="556"/>
    </location>
</feature>
<comment type="subcellular location">
    <subcellularLocation>
        <location evidence="1">Nucleus</location>
        <location evidence="1">Nucleolus</location>
    </subcellularLocation>
</comment>
<reference evidence="8" key="1">
    <citation type="submission" date="2023-06" db="EMBL/GenBank/DDBJ databases">
        <title>Genome-scale phylogeny and comparative genomics of the fungal order Sordariales.</title>
        <authorList>
            <consortium name="Lawrence Berkeley National Laboratory"/>
            <person name="Hensen N."/>
            <person name="Bonometti L."/>
            <person name="Westerberg I."/>
            <person name="Brannstrom I.O."/>
            <person name="Guillou S."/>
            <person name="Cros-Aarteil S."/>
            <person name="Calhoun S."/>
            <person name="Haridas S."/>
            <person name="Kuo A."/>
            <person name="Mondo S."/>
            <person name="Pangilinan J."/>
            <person name="Riley R."/>
            <person name="Labutti K."/>
            <person name="Andreopoulos B."/>
            <person name="Lipzen A."/>
            <person name="Chen C."/>
            <person name="Yanf M."/>
            <person name="Daum C."/>
            <person name="Ng V."/>
            <person name="Clum A."/>
            <person name="Steindorff A."/>
            <person name="Ohm R."/>
            <person name="Martin F."/>
            <person name="Silar P."/>
            <person name="Natvig D."/>
            <person name="Lalanne C."/>
            <person name="Gautier V."/>
            <person name="Ament-Velasquez S.L."/>
            <person name="Kruys A."/>
            <person name="Hutchinson M.I."/>
            <person name="Powell A.J."/>
            <person name="Barry K."/>
            <person name="Miller A.N."/>
            <person name="Grigoriev I.V."/>
            <person name="Debuchy R."/>
            <person name="Gladieux P."/>
            <person name="Thoren M.H."/>
            <person name="Johannesson H."/>
        </authorList>
    </citation>
    <scope>NUCLEOTIDE SEQUENCE</scope>
    <source>
        <strain evidence="8">SMH4607-1</strain>
    </source>
</reference>
<evidence type="ECO:0000256" key="2">
    <source>
        <dbReference type="ARBA" id="ARBA00022552"/>
    </source>
</evidence>
<evidence type="ECO:0000256" key="6">
    <source>
        <dbReference type="PROSITE-ProRule" id="PRU00221"/>
    </source>
</evidence>
<dbReference type="PANTHER" id="PTHR19924">
    <property type="entry name" value="UTP15 U3 SMALL NUCLEOLAR RNA-ASSOCIATED PROTEIN 15 FAMILY MEMBER"/>
    <property type="match status" value="1"/>
</dbReference>
<protein>
    <submittedName>
        <fullName evidence="8">WD40-repeat-containing domain protein</fullName>
    </submittedName>
</protein>
<dbReference type="GO" id="GO:0006364">
    <property type="term" value="P:rRNA processing"/>
    <property type="evidence" value="ECO:0007669"/>
    <property type="project" value="UniProtKB-KW"/>
</dbReference>
<comment type="caution">
    <text evidence="8">The sequence shown here is derived from an EMBL/GenBank/DDBJ whole genome shotgun (WGS) entry which is preliminary data.</text>
</comment>
<sequence>MAAEVLPLAQLKLPTGPSPVTPEQRYWKSFRNQKSHTSTASWPISHISFPSAGATTSNSLVAATKINDLFVVTSGPRVEIYSIRKREPLKTIGRFDSEAHSGEIRADGRVLVAGEDSGKMQVFDVGGGTRAVILKTWHIHKQPVWVTKWSPTELTTLMSCSDDKTVRLWDLPSNTPSRMFTGHSDYVRSGSFMPGGSSNILVSGSYDETVRVWDARAPGGSVLTFKHADPIEEVLPLPGGTTLLAAAGSAISVLDLVAAKPLRLITNHQKTVTSLSLASNSRRVISGSLDGHIKVFETSSWNVVSSSKYLSPILSLSVVSAGSTHEDRHLAVGMQSGVLSLRTRLSGTAAEKARERAAEQAARDIGPDALERLDAQKANRKRKVLSSKVMDRLGENVDVVIPTQPTTTVVNADGKVVTKAPKRRPKLKQWQRDFRERRYAAALDQVLDTSHPEYFPVTALTLLVALRHRSALREAIEGRDEVTVLPLLRWVGKHISDSRYVSVCVDVAFHLLDLYSEYVGGSDELAKQFAALCASVSREVEKATMAMITSGMVESLMIGGME</sequence>
<feature type="repeat" description="WD" evidence="6">
    <location>
        <begin position="137"/>
        <end position="179"/>
    </location>
</feature>
<keyword evidence="5" id="KW-0539">Nucleus</keyword>
<dbReference type="GO" id="GO:0045943">
    <property type="term" value="P:positive regulation of transcription by RNA polymerase I"/>
    <property type="evidence" value="ECO:0007669"/>
    <property type="project" value="TreeGrafter"/>
</dbReference>
<evidence type="ECO:0000259" key="7">
    <source>
        <dbReference type="Pfam" id="PF09384"/>
    </source>
</evidence>
<name>A0AA40AS04_9PEZI</name>
<dbReference type="Pfam" id="PF09384">
    <property type="entry name" value="UTP15_C"/>
    <property type="match status" value="1"/>
</dbReference>
<evidence type="ECO:0000256" key="5">
    <source>
        <dbReference type="ARBA" id="ARBA00023242"/>
    </source>
</evidence>
<dbReference type="PROSITE" id="PS00678">
    <property type="entry name" value="WD_REPEATS_1"/>
    <property type="match status" value="1"/>
</dbReference>
<dbReference type="EMBL" id="JAUKUA010000003">
    <property type="protein sequence ID" value="KAK0720925.1"/>
    <property type="molecule type" value="Genomic_DNA"/>
</dbReference>
<evidence type="ECO:0000256" key="3">
    <source>
        <dbReference type="ARBA" id="ARBA00022574"/>
    </source>
</evidence>
<dbReference type="GO" id="GO:0005730">
    <property type="term" value="C:nucleolus"/>
    <property type="evidence" value="ECO:0007669"/>
    <property type="project" value="UniProtKB-SubCell"/>
</dbReference>
<proteinExistence type="predicted"/>
<feature type="repeat" description="WD" evidence="6">
    <location>
        <begin position="265"/>
        <end position="306"/>
    </location>
</feature>
<dbReference type="PROSITE" id="PS50294">
    <property type="entry name" value="WD_REPEATS_REGION"/>
    <property type="match status" value="2"/>
</dbReference>
<dbReference type="PROSITE" id="PS50082">
    <property type="entry name" value="WD_REPEATS_2"/>
    <property type="match status" value="3"/>
</dbReference>
<dbReference type="SUPFAM" id="SSF50978">
    <property type="entry name" value="WD40 repeat-like"/>
    <property type="match status" value="1"/>
</dbReference>
<accession>A0AA40AS04</accession>
<dbReference type="SMART" id="SM00320">
    <property type="entry name" value="WD40"/>
    <property type="match status" value="5"/>
</dbReference>
<keyword evidence="2" id="KW-0698">rRNA processing</keyword>
<evidence type="ECO:0000256" key="4">
    <source>
        <dbReference type="ARBA" id="ARBA00022737"/>
    </source>
</evidence>
<dbReference type="InterPro" id="IPR020472">
    <property type="entry name" value="WD40_PAC1"/>
</dbReference>
<feature type="repeat" description="WD" evidence="6">
    <location>
        <begin position="180"/>
        <end position="214"/>
    </location>
</feature>
<dbReference type="Pfam" id="PF00400">
    <property type="entry name" value="WD40"/>
    <property type="match status" value="3"/>
</dbReference>
<keyword evidence="9" id="KW-1185">Reference proteome</keyword>
<dbReference type="InterPro" id="IPR001680">
    <property type="entry name" value="WD40_rpt"/>
</dbReference>
<keyword evidence="4" id="KW-0677">Repeat</keyword>
<keyword evidence="3 6" id="KW-0853">WD repeat</keyword>
<evidence type="ECO:0000313" key="8">
    <source>
        <dbReference type="EMBL" id="KAK0720925.1"/>
    </source>
</evidence>
<dbReference type="InterPro" id="IPR015943">
    <property type="entry name" value="WD40/YVTN_repeat-like_dom_sf"/>
</dbReference>
<dbReference type="PRINTS" id="PR00320">
    <property type="entry name" value="GPROTEINBRPT"/>
</dbReference>
<dbReference type="PANTHER" id="PTHR19924:SF26">
    <property type="entry name" value="U3 SMALL NUCLEOLAR RNA-ASSOCIATED PROTEIN 15 HOMOLOG"/>
    <property type="match status" value="1"/>
</dbReference>
<dbReference type="InterPro" id="IPR036322">
    <property type="entry name" value="WD40_repeat_dom_sf"/>
</dbReference>
<organism evidence="8 9">
    <name type="scientific">Lasiosphaeris hirsuta</name>
    <dbReference type="NCBI Taxonomy" id="260670"/>
    <lineage>
        <taxon>Eukaryota</taxon>
        <taxon>Fungi</taxon>
        <taxon>Dikarya</taxon>
        <taxon>Ascomycota</taxon>
        <taxon>Pezizomycotina</taxon>
        <taxon>Sordariomycetes</taxon>
        <taxon>Sordariomycetidae</taxon>
        <taxon>Sordariales</taxon>
        <taxon>Lasiosphaeriaceae</taxon>
        <taxon>Lasiosphaeris</taxon>
    </lineage>
</organism>
<dbReference type="InterPro" id="IPR019775">
    <property type="entry name" value="WD40_repeat_CS"/>
</dbReference>